<sequence length="219" mass="24548">MYHLIKKDVIMQKRAIGLSLLFIFFFTFTLSEIGPSGLVVNILAVTYMLALGASAVEDKNNSDLMLVSLPIKKDTIVSSKYISVYIFALYAAFVNYLIYLIVNQLNLPIKVLPFTSGGFFFSIVAVSLFCSITLPLIFKYGFLKSRVISIILFFVFIAGGSTLVDNLSKKEDSILIQKISTLFHSSSDAQIALLLFIPVVIILFVSYLISLNFYKNREF</sequence>
<dbReference type="RefSeq" id="WP_095310667.1">
    <property type="nucleotide sequence ID" value="NZ_BORC01000003.1"/>
</dbReference>
<feature type="transmembrane region" description="Helical" evidence="1">
    <location>
        <begin position="147"/>
        <end position="164"/>
    </location>
</feature>
<feature type="transmembrane region" description="Helical" evidence="1">
    <location>
        <begin position="191"/>
        <end position="214"/>
    </location>
</feature>
<dbReference type="AlphaFoldDB" id="A0A919WHN3"/>
<dbReference type="PANTHER" id="PTHR41309:SF2">
    <property type="entry name" value="MEMBRANE PROTEIN"/>
    <property type="match status" value="1"/>
</dbReference>
<proteinExistence type="predicted"/>
<dbReference type="Proteomes" id="UP000682111">
    <property type="component" value="Unassembled WGS sequence"/>
</dbReference>
<protein>
    <submittedName>
        <fullName evidence="2">Uncharacterized protein</fullName>
    </submittedName>
</protein>
<gene>
    <name evidence="2" type="ORF">J27TS8_21960</name>
</gene>
<dbReference type="EMBL" id="BORC01000003">
    <property type="protein sequence ID" value="GIN62203.1"/>
    <property type="molecule type" value="Genomic_DNA"/>
</dbReference>
<feature type="transmembrane region" description="Helical" evidence="1">
    <location>
        <begin position="114"/>
        <end position="138"/>
    </location>
</feature>
<evidence type="ECO:0000256" key="1">
    <source>
        <dbReference type="SAM" id="Phobius"/>
    </source>
</evidence>
<dbReference type="Pfam" id="PF13346">
    <property type="entry name" value="ABC2_membrane_5"/>
    <property type="match status" value="1"/>
</dbReference>
<dbReference type="InterPro" id="IPR025699">
    <property type="entry name" value="ABC2_memb-like"/>
</dbReference>
<feature type="transmembrane region" description="Helical" evidence="1">
    <location>
        <begin position="37"/>
        <end position="56"/>
    </location>
</feature>
<name>A0A919WHN3_9BACI</name>
<comment type="caution">
    <text evidence="2">The sequence shown here is derived from an EMBL/GenBank/DDBJ whole genome shotgun (WGS) entry which is preliminary data.</text>
</comment>
<feature type="transmembrane region" description="Helical" evidence="1">
    <location>
        <begin position="15"/>
        <end position="31"/>
    </location>
</feature>
<reference evidence="2" key="1">
    <citation type="submission" date="2021-03" db="EMBL/GenBank/DDBJ databases">
        <title>Antimicrobial resistance genes in bacteria isolated from Japanese honey, and their potential for conferring macrolide and lincosamide resistance in the American foulbrood pathogen Paenibacillus larvae.</title>
        <authorList>
            <person name="Okamoto M."/>
            <person name="Kumagai M."/>
            <person name="Kanamori H."/>
            <person name="Takamatsu D."/>
        </authorList>
    </citation>
    <scope>NUCLEOTIDE SEQUENCE</scope>
    <source>
        <strain evidence="2">J27TS8</strain>
    </source>
</reference>
<dbReference type="PANTHER" id="PTHR41309">
    <property type="entry name" value="MEMBRANE PROTEIN-RELATED"/>
    <property type="match status" value="1"/>
</dbReference>
<keyword evidence="1" id="KW-0812">Transmembrane</keyword>
<organism evidence="2 3">
    <name type="scientific">Robertmurraya siralis</name>
    <dbReference type="NCBI Taxonomy" id="77777"/>
    <lineage>
        <taxon>Bacteria</taxon>
        <taxon>Bacillati</taxon>
        <taxon>Bacillota</taxon>
        <taxon>Bacilli</taxon>
        <taxon>Bacillales</taxon>
        <taxon>Bacillaceae</taxon>
        <taxon>Robertmurraya</taxon>
    </lineage>
</organism>
<keyword evidence="3" id="KW-1185">Reference proteome</keyword>
<evidence type="ECO:0000313" key="2">
    <source>
        <dbReference type="EMBL" id="GIN62203.1"/>
    </source>
</evidence>
<evidence type="ECO:0000313" key="3">
    <source>
        <dbReference type="Proteomes" id="UP000682111"/>
    </source>
</evidence>
<feature type="transmembrane region" description="Helical" evidence="1">
    <location>
        <begin position="82"/>
        <end position="102"/>
    </location>
</feature>
<accession>A0A919WHN3</accession>
<keyword evidence="1" id="KW-0472">Membrane</keyword>
<dbReference type="OrthoDB" id="2917865at2"/>
<keyword evidence="1" id="KW-1133">Transmembrane helix</keyword>